<dbReference type="Proteomes" id="UP001501509">
    <property type="component" value="Unassembled WGS sequence"/>
</dbReference>
<dbReference type="InterPro" id="IPR023214">
    <property type="entry name" value="HAD_sf"/>
</dbReference>
<organism evidence="1 2">
    <name type="scientific">Actinomadura fulvescens</name>
    <dbReference type="NCBI Taxonomy" id="46160"/>
    <lineage>
        <taxon>Bacteria</taxon>
        <taxon>Bacillati</taxon>
        <taxon>Actinomycetota</taxon>
        <taxon>Actinomycetes</taxon>
        <taxon>Streptosporangiales</taxon>
        <taxon>Thermomonosporaceae</taxon>
        <taxon>Actinomadura</taxon>
    </lineage>
</organism>
<gene>
    <name evidence="1" type="ORF">GCM10010411_73420</name>
</gene>
<evidence type="ECO:0000313" key="1">
    <source>
        <dbReference type="EMBL" id="GAA2625899.1"/>
    </source>
</evidence>
<accession>A0ABP6CQE7</accession>
<reference evidence="2" key="1">
    <citation type="journal article" date="2019" name="Int. J. Syst. Evol. Microbiol.">
        <title>The Global Catalogue of Microorganisms (GCM) 10K type strain sequencing project: providing services to taxonomists for standard genome sequencing and annotation.</title>
        <authorList>
            <consortium name="The Broad Institute Genomics Platform"/>
            <consortium name="The Broad Institute Genome Sequencing Center for Infectious Disease"/>
            <person name="Wu L."/>
            <person name="Ma J."/>
        </authorList>
    </citation>
    <scope>NUCLEOTIDE SEQUENCE [LARGE SCALE GENOMIC DNA]</scope>
    <source>
        <strain evidence="2">JCM 6833</strain>
    </source>
</reference>
<dbReference type="Gene3D" id="1.20.1440.100">
    <property type="entry name" value="SG protein - dephosphorylation function"/>
    <property type="match status" value="1"/>
</dbReference>
<protein>
    <submittedName>
        <fullName evidence="1">Uncharacterized protein</fullName>
    </submittedName>
</protein>
<proteinExistence type="predicted"/>
<keyword evidence="2" id="KW-1185">Reference proteome</keyword>
<dbReference type="Pfam" id="PF12710">
    <property type="entry name" value="HAD"/>
    <property type="match status" value="1"/>
</dbReference>
<name>A0ABP6CQE7_9ACTN</name>
<evidence type="ECO:0000313" key="2">
    <source>
        <dbReference type="Proteomes" id="UP001501509"/>
    </source>
</evidence>
<comment type="caution">
    <text evidence="1">The sequence shown here is derived from an EMBL/GenBank/DDBJ whole genome shotgun (WGS) entry which is preliminary data.</text>
</comment>
<dbReference type="EMBL" id="BAAATD010000012">
    <property type="protein sequence ID" value="GAA2625899.1"/>
    <property type="molecule type" value="Genomic_DNA"/>
</dbReference>
<sequence>MRAYYHYRVYAGQRAVDLSAQGRAWFRQERCAGNLFLPASLEAFQEHLRRGEFTVLVSGSFAPCLDPLADCLGAA</sequence>
<dbReference type="Gene3D" id="3.40.50.1000">
    <property type="entry name" value="HAD superfamily/HAD-like"/>
    <property type="match status" value="1"/>
</dbReference>